<dbReference type="OMA" id="KPADHRM"/>
<dbReference type="EMBL" id="GL446803">
    <property type="protein sequence ID" value="EFN87243.1"/>
    <property type="molecule type" value="Genomic_DNA"/>
</dbReference>
<dbReference type="InterPro" id="IPR001878">
    <property type="entry name" value="Znf_CCHC"/>
</dbReference>
<evidence type="ECO:0000313" key="4">
    <source>
        <dbReference type="Proteomes" id="UP000008237"/>
    </source>
</evidence>
<proteinExistence type="predicted"/>
<evidence type="ECO:0000259" key="2">
    <source>
        <dbReference type="PROSITE" id="PS50158"/>
    </source>
</evidence>
<dbReference type="PROSITE" id="PS50158">
    <property type="entry name" value="ZF_CCHC"/>
    <property type="match status" value="2"/>
</dbReference>
<organism evidence="4">
    <name type="scientific">Harpegnathos saltator</name>
    <name type="common">Jerdon's jumping ant</name>
    <dbReference type="NCBI Taxonomy" id="610380"/>
    <lineage>
        <taxon>Eukaryota</taxon>
        <taxon>Metazoa</taxon>
        <taxon>Ecdysozoa</taxon>
        <taxon>Arthropoda</taxon>
        <taxon>Hexapoda</taxon>
        <taxon>Insecta</taxon>
        <taxon>Pterygota</taxon>
        <taxon>Neoptera</taxon>
        <taxon>Endopterygota</taxon>
        <taxon>Hymenoptera</taxon>
        <taxon>Apocrita</taxon>
        <taxon>Aculeata</taxon>
        <taxon>Formicoidea</taxon>
        <taxon>Formicidae</taxon>
        <taxon>Ponerinae</taxon>
        <taxon>Ponerini</taxon>
        <taxon>Harpegnathos</taxon>
    </lineage>
</organism>
<feature type="domain" description="CCHC-type" evidence="2">
    <location>
        <begin position="1"/>
        <end position="16"/>
    </location>
</feature>
<protein>
    <submittedName>
        <fullName evidence="3">Gag-Pol polyprotein</fullName>
    </submittedName>
</protein>
<dbReference type="InterPro" id="IPR036875">
    <property type="entry name" value="Znf_CCHC_sf"/>
</dbReference>
<keyword evidence="1" id="KW-0479">Metal-binding</keyword>
<evidence type="ECO:0000313" key="3">
    <source>
        <dbReference type="EMBL" id="EFN87243.1"/>
    </source>
</evidence>
<dbReference type="Gene3D" id="4.10.60.10">
    <property type="entry name" value="Zinc finger, CCHC-type"/>
    <property type="match status" value="1"/>
</dbReference>
<dbReference type="OrthoDB" id="7551707at2759"/>
<dbReference type="InParanoid" id="E2BAN7"/>
<dbReference type="GO" id="GO:0008270">
    <property type="term" value="F:zinc ion binding"/>
    <property type="evidence" value="ECO:0007669"/>
    <property type="project" value="UniProtKB-KW"/>
</dbReference>
<name>E2BAN7_HARSA</name>
<keyword evidence="1" id="KW-0862">Zinc</keyword>
<dbReference type="SMART" id="SM00343">
    <property type="entry name" value="ZnF_C2HC"/>
    <property type="match status" value="2"/>
</dbReference>
<evidence type="ECO:0000256" key="1">
    <source>
        <dbReference type="PROSITE-ProRule" id="PRU00047"/>
    </source>
</evidence>
<accession>E2BAN7</accession>
<feature type="domain" description="CCHC-type" evidence="2">
    <location>
        <begin position="24"/>
        <end position="39"/>
    </location>
</feature>
<dbReference type="Pfam" id="PF00098">
    <property type="entry name" value="zf-CCHC"/>
    <property type="match status" value="1"/>
</dbReference>
<dbReference type="AlphaFoldDB" id="E2BAN7"/>
<keyword evidence="1" id="KW-0863">Zinc-finger</keyword>
<dbReference type="Proteomes" id="UP000008237">
    <property type="component" value="Unassembled WGS sequence"/>
</dbReference>
<feature type="non-terminal residue" evidence="3">
    <location>
        <position position="1"/>
    </location>
</feature>
<sequence>CYRCLEKGHVQATCKSDVDRSKNCYRCGETGHLARDCKSKARCQICAAGGKPADHRMDRPAC</sequence>
<gene>
    <name evidence="3" type="ORF">EAI_09513</name>
</gene>
<keyword evidence="4" id="KW-1185">Reference proteome</keyword>
<reference evidence="3 4" key="1">
    <citation type="journal article" date="2010" name="Science">
        <title>Genomic comparison of the ants Camponotus floridanus and Harpegnathos saltator.</title>
        <authorList>
            <person name="Bonasio R."/>
            <person name="Zhang G."/>
            <person name="Ye C."/>
            <person name="Mutti N.S."/>
            <person name="Fang X."/>
            <person name="Qin N."/>
            <person name="Donahue G."/>
            <person name="Yang P."/>
            <person name="Li Q."/>
            <person name="Li C."/>
            <person name="Zhang P."/>
            <person name="Huang Z."/>
            <person name="Berger S.L."/>
            <person name="Reinberg D."/>
            <person name="Wang J."/>
            <person name="Liebig J."/>
        </authorList>
    </citation>
    <scope>NUCLEOTIDE SEQUENCE [LARGE SCALE GENOMIC DNA]</scope>
    <source>
        <strain evidence="3 4">R22 G/1</strain>
    </source>
</reference>
<dbReference type="SUPFAM" id="SSF57756">
    <property type="entry name" value="Retrovirus zinc finger-like domains"/>
    <property type="match status" value="1"/>
</dbReference>
<feature type="non-terminal residue" evidence="3">
    <location>
        <position position="62"/>
    </location>
</feature>
<dbReference type="GO" id="GO:0003676">
    <property type="term" value="F:nucleic acid binding"/>
    <property type="evidence" value="ECO:0007669"/>
    <property type="project" value="InterPro"/>
</dbReference>